<keyword evidence="1" id="KW-0805">Transcription regulation</keyword>
<dbReference type="PANTHER" id="PTHR43436">
    <property type="entry name" value="ARAC-FAMILY TRANSCRIPTIONAL REGULATOR"/>
    <property type="match status" value="1"/>
</dbReference>
<organism evidence="6 7">
    <name type="scientific">Rheinheimera lutimaris</name>
    <dbReference type="NCBI Taxonomy" id="2740584"/>
    <lineage>
        <taxon>Bacteria</taxon>
        <taxon>Pseudomonadati</taxon>
        <taxon>Pseudomonadota</taxon>
        <taxon>Gammaproteobacteria</taxon>
        <taxon>Chromatiales</taxon>
        <taxon>Chromatiaceae</taxon>
        <taxon>Rheinheimera</taxon>
    </lineage>
</organism>
<dbReference type="InterPro" id="IPR018062">
    <property type="entry name" value="HTH_AraC-typ_CS"/>
</dbReference>
<keyword evidence="3" id="KW-0804">Transcription</keyword>
<dbReference type="SUPFAM" id="SSF51182">
    <property type="entry name" value="RmlC-like cupins"/>
    <property type="match status" value="1"/>
</dbReference>
<dbReference type="PANTHER" id="PTHR43436:SF2">
    <property type="entry name" value="ARAC_XYLS FAMILY TRANSCRIPTIONAL REGULATOR"/>
    <property type="match status" value="1"/>
</dbReference>
<sequence>MVDPLSDIVSLLNPQVAFSKVVQGAGAWRITRENTGEPFYCVVISGECALTLDNDQPRHLTAGDFVLIPEAFDFTFSSTAPVAGDDVHSLPEEVSAGRFRVGDKEQTANVQLLVGHCRFDSLDARILVSLLPKLVHIRNATRLTRLVEMLIEESLARPPGYVQVVRHLLQVLLIEAFRTKINTPAVPGLLVGLADKRIAEAIRTIHQDISQTKTVAQLAKVAALSRSAFFYRFRQTVGITPMEYQAAWRMTIAKDLLKTQLYSMAQIADRVGYKSASAFSLAFTNYTGIPPSKFKSMHEPHSGQDAAISNKDL</sequence>
<dbReference type="SUPFAM" id="SSF46689">
    <property type="entry name" value="Homeodomain-like"/>
    <property type="match status" value="2"/>
</dbReference>
<name>A0A7Y5ATW9_9GAMM</name>
<dbReference type="InterPro" id="IPR014710">
    <property type="entry name" value="RmlC-like_jellyroll"/>
</dbReference>
<dbReference type="InterPro" id="IPR032783">
    <property type="entry name" value="AraC_lig"/>
</dbReference>
<dbReference type="InterPro" id="IPR009057">
    <property type="entry name" value="Homeodomain-like_sf"/>
</dbReference>
<evidence type="ECO:0000256" key="4">
    <source>
        <dbReference type="SAM" id="MobiDB-lite"/>
    </source>
</evidence>
<dbReference type="PROSITE" id="PS00041">
    <property type="entry name" value="HTH_ARAC_FAMILY_1"/>
    <property type="match status" value="1"/>
</dbReference>
<dbReference type="GO" id="GO:0043565">
    <property type="term" value="F:sequence-specific DNA binding"/>
    <property type="evidence" value="ECO:0007669"/>
    <property type="project" value="InterPro"/>
</dbReference>
<dbReference type="Gene3D" id="1.10.10.60">
    <property type="entry name" value="Homeodomain-like"/>
    <property type="match status" value="2"/>
</dbReference>
<evidence type="ECO:0000313" key="7">
    <source>
        <dbReference type="Proteomes" id="UP000523161"/>
    </source>
</evidence>
<dbReference type="GO" id="GO:0003700">
    <property type="term" value="F:DNA-binding transcription factor activity"/>
    <property type="evidence" value="ECO:0007669"/>
    <property type="project" value="InterPro"/>
</dbReference>
<dbReference type="InterPro" id="IPR011051">
    <property type="entry name" value="RmlC_Cupin_sf"/>
</dbReference>
<dbReference type="Gene3D" id="2.60.120.10">
    <property type="entry name" value="Jelly Rolls"/>
    <property type="match status" value="1"/>
</dbReference>
<evidence type="ECO:0000313" key="6">
    <source>
        <dbReference type="EMBL" id="NRQ44486.1"/>
    </source>
</evidence>
<keyword evidence="2" id="KW-0238">DNA-binding</keyword>
<comment type="caution">
    <text evidence="6">The sequence shown here is derived from an EMBL/GenBank/DDBJ whole genome shotgun (WGS) entry which is preliminary data.</text>
</comment>
<reference evidence="6 7" key="1">
    <citation type="submission" date="2020-06" db="EMBL/GenBank/DDBJ databases">
        <title>Rheinheimera sp. nov., a marine bacterium isolated from coastal.</title>
        <authorList>
            <person name="Yu Q."/>
            <person name="Qi Y."/>
            <person name="Pu J."/>
        </authorList>
    </citation>
    <scope>NUCLEOTIDE SEQUENCE [LARGE SCALE GENOMIC DNA]</scope>
    <source>
        <strain evidence="6 7">YQF-2</strain>
    </source>
</reference>
<dbReference type="InterPro" id="IPR018060">
    <property type="entry name" value="HTH_AraC"/>
</dbReference>
<dbReference type="AlphaFoldDB" id="A0A7Y5ATW9"/>
<dbReference type="Pfam" id="PF12852">
    <property type="entry name" value="Cupin_6"/>
    <property type="match status" value="1"/>
</dbReference>
<accession>A0A7Y5ATW9</accession>
<dbReference type="Pfam" id="PF12833">
    <property type="entry name" value="HTH_18"/>
    <property type="match status" value="1"/>
</dbReference>
<dbReference type="EMBL" id="JABSOD010000031">
    <property type="protein sequence ID" value="NRQ44486.1"/>
    <property type="molecule type" value="Genomic_DNA"/>
</dbReference>
<dbReference type="RefSeq" id="WP_173502711.1">
    <property type="nucleotide sequence ID" value="NZ_JABSOD010000031.1"/>
</dbReference>
<evidence type="ECO:0000256" key="1">
    <source>
        <dbReference type="ARBA" id="ARBA00023015"/>
    </source>
</evidence>
<dbReference type="SMART" id="SM00342">
    <property type="entry name" value="HTH_ARAC"/>
    <property type="match status" value="1"/>
</dbReference>
<keyword evidence="7" id="KW-1185">Reference proteome</keyword>
<gene>
    <name evidence="6" type="ORF">HRH59_18255</name>
</gene>
<proteinExistence type="predicted"/>
<dbReference type="PROSITE" id="PS01124">
    <property type="entry name" value="HTH_ARAC_FAMILY_2"/>
    <property type="match status" value="1"/>
</dbReference>
<feature type="domain" description="HTH araC/xylS-type" evidence="5">
    <location>
        <begin position="199"/>
        <end position="297"/>
    </location>
</feature>
<protein>
    <submittedName>
        <fullName evidence="6">AraC family transcriptional regulator</fullName>
    </submittedName>
</protein>
<evidence type="ECO:0000256" key="3">
    <source>
        <dbReference type="ARBA" id="ARBA00023163"/>
    </source>
</evidence>
<dbReference type="Proteomes" id="UP000523161">
    <property type="component" value="Unassembled WGS sequence"/>
</dbReference>
<feature type="region of interest" description="Disordered" evidence="4">
    <location>
        <begin position="294"/>
        <end position="313"/>
    </location>
</feature>
<evidence type="ECO:0000256" key="2">
    <source>
        <dbReference type="ARBA" id="ARBA00023125"/>
    </source>
</evidence>
<evidence type="ECO:0000259" key="5">
    <source>
        <dbReference type="PROSITE" id="PS01124"/>
    </source>
</evidence>